<reference evidence="3" key="2">
    <citation type="submission" date="2020-02" db="EMBL/GenBank/DDBJ databases">
        <title>Esox lucius (northern pike) genome, fEsoLuc1, primary haplotype.</title>
        <authorList>
            <person name="Myers G."/>
            <person name="Karagic N."/>
            <person name="Meyer A."/>
            <person name="Pippel M."/>
            <person name="Reichard M."/>
            <person name="Winkler S."/>
            <person name="Tracey A."/>
            <person name="Sims Y."/>
            <person name="Howe K."/>
            <person name="Rhie A."/>
            <person name="Formenti G."/>
            <person name="Durbin R."/>
            <person name="Fedrigo O."/>
            <person name="Jarvis E.D."/>
        </authorList>
    </citation>
    <scope>NUCLEOTIDE SEQUENCE [LARGE SCALE GENOMIC DNA]</scope>
</reference>
<feature type="domain" description="Ig-like" evidence="2">
    <location>
        <begin position="115"/>
        <end position="191"/>
    </location>
</feature>
<reference evidence="4" key="1">
    <citation type="journal article" date="2014" name="PLoS ONE">
        <title>The genome and linkage map of the northern pike (Esox lucius): conserved synteny revealed between the salmonid sister group and the Neoteleostei.</title>
        <authorList>
            <person name="Rondeau E.B."/>
            <person name="Minkley D.R."/>
            <person name="Leong J.S."/>
            <person name="Messmer A.M."/>
            <person name="Jantzen J.R."/>
            <person name="von Schalburg K.R."/>
            <person name="Lemon C."/>
            <person name="Bird N.H."/>
            <person name="Koop B.F."/>
        </authorList>
    </citation>
    <scope>NUCLEOTIDE SEQUENCE</scope>
</reference>
<dbReference type="InParanoid" id="A0A6Q2YSP3"/>
<evidence type="ECO:0000256" key="1">
    <source>
        <dbReference type="ARBA" id="ARBA00023319"/>
    </source>
</evidence>
<evidence type="ECO:0000259" key="2">
    <source>
        <dbReference type="PROSITE" id="PS50835"/>
    </source>
</evidence>
<organism evidence="3 4">
    <name type="scientific">Esox lucius</name>
    <name type="common">Northern pike</name>
    <dbReference type="NCBI Taxonomy" id="8010"/>
    <lineage>
        <taxon>Eukaryota</taxon>
        <taxon>Metazoa</taxon>
        <taxon>Chordata</taxon>
        <taxon>Craniata</taxon>
        <taxon>Vertebrata</taxon>
        <taxon>Euteleostomi</taxon>
        <taxon>Actinopterygii</taxon>
        <taxon>Neopterygii</taxon>
        <taxon>Teleostei</taxon>
        <taxon>Protacanthopterygii</taxon>
        <taxon>Esociformes</taxon>
        <taxon>Esocidae</taxon>
        <taxon>Esox</taxon>
    </lineage>
</organism>
<dbReference type="AlphaFoldDB" id="A0A6Q2YSP3"/>
<reference evidence="3" key="3">
    <citation type="submission" date="2025-08" db="UniProtKB">
        <authorList>
            <consortium name="Ensembl"/>
        </authorList>
    </citation>
    <scope>IDENTIFICATION</scope>
</reference>
<evidence type="ECO:0000313" key="4">
    <source>
        <dbReference type="Proteomes" id="UP000265140"/>
    </source>
</evidence>
<dbReference type="InterPro" id="IPR013783">
    <property type="entry name" value="Ig-like_fold"/>
</dbReference>
<dbReference type="PANTHER" id="PTHR46013">
    <property type="entry name" value="VASCULAR CELL ADHESION MOLECULE 1"/>
    <property type="match status" value="1"/>
</dbReference>
<evidence type="ECO:0000313" key="3">
    <source>
        <dbReference type="Ensembl" id="ENSELUP00000068750.2"/>
    </source>
</evidence>
<dbReference type="InterPro" id="IPR003599">
    <property type="entry name" value="Ig_sub"/>
</dbReference>
<dbReference type="SMART" id="SM00409">
    <property type="entry name" value="IG"/>
    <property type="match status" value="2"/>
</dbReference>
<dbReference type="InterPro" id="IPR007110">
    <property type="entry name" value="Ig-like_dom"/>
</dbReference>
<protein>
    <recommendedName>
        <fullName evidence="2">Ig-like domain-containing protein</fullName>
    </recommendedName>
</protein>
<dbReference type="Gene3D" id="2.60.40.10">
    <property type="entry name" value="Immunoglobulins"/>
    <property type="match status" value="2"/>
</dbReference>
<keyword evidence="1" id="KW-0393">Immunoglobulin domain</keyword>
<dbReference type="Pfam" id="PF07686">
    <property type="entry name" value="V-set"/>
    <property type="match status" value="1"/>
</dbReference>
<dbReference type="PANTHER" id="PTHR46013:SF4">
    <property type="entry name" value="B-CELL RECEPTOR CD22-RELATED"/>
    <property type="match status" value="1"/>
</dbReference>
<dbReference type="OMA" id="NPTFIWF"/>
<dbReference type="InterPro" id="IPR013106">
    <property type="entry name" value="Ig_V-set"/>
</dbReference>
<proteinExistence type="predicted"/>
<dbReference type="InterPro" id="IPR013151">
    <property type="entry name" value="Immunoglobulin_dom"/>
</dbReference>
<dbReference type="SUPFAM" id="SSF48726">
    <property type="entry name" value="Immunoglobulin"/>
    <property type="match status" value="2"/>
</dbReference>
<dbReference type="Pfam" id="PF00047">
    <property type="entry name" value="ig"/>
    <property type="match status" value="1"/>
</dbReference>
<reference evidence="3" key="4">
    <citation type="submission" date="2025-09" db="UniProtKB">
        <authorList>
            <consortium name="Ensembl"/>
        </authorList>
    </citation>
    <scope>IDENTIFICATION</scope>
</reference>
<dbReference type="Proteomes" id="UP000265140">
    <property type="component" value="Chromosome 11"/>
</dbReference>
<accession>A0A6Q2YSP3</accession>
<dbReference type="Ensembl" id="ENSELUT00000055495.2">
    <property type="protein sequence ID" value="ENSELUP00000068750.2"/>
    <property type="gene ID" value="ENSELUG00000029849.2"/>
</dbReference>
<sequence>MTYFCILGVLGRKCFRVTYNHQSICVMEGSTVDLPCNYQYPRTHKLLEANWHIQEEPNGAPTNLSMVSRYTDRAVFDRTKDKDCTLRITDLRKSDSAEYKFRFKTQYGEWGYSFPGITLTVTPASEEGKLTLTCSTTCSLTDNPTFIWFKNGQRLTDPKILNTYPYLDSISSKDAANYSCSVKAGYKEIVSPWLSTREQATSMNVLGIRSVALILVFFLSAEHLNQVYRAERDLKHAGQGGAQEQG</sequence>
<dbReference type="InterPro" id="IPR036179">
    <property type="entry name" value="Ig-like_dom_sf"/>
</dbReference>
<dbReference type="GeneTree" id="ENSGT01010000223589"/>
<dbReference type="PROSITE" id="PS50835">
    <property type="entry name" value="IG_LIKE"/>
    <property type="match status" value="1"/>
</dbReference>
<name>A0A6Q2YSP3_ESOLU</name>
<keyword evidence="4" id="KW-1185">Reference proteome</keyword>